<dbReference type="EMBL" id="JBFSSG010000010">
    <property type="protein sequence ID" value="MEZ8720776.1"/>
    <property type="molecule type" value="Genomic_DNA"/>
</dbReference>
<proteinExistence type="predicted"/>
<reference evidence="1 2" key="1">
    <citation type="journal article" date="2024" name="ISME J.">
        <title>Tailless and filamentous prophages are predominant in marine Vibrio.</title>
        <authorList>
            <person name="Steensen K."/>
            <person name="Seneca J."/>
            <person name="Bartlau N."/>
            <person name="Yu X.A."/>
            <person name="Hussain F.A."/>
            <person name="Polz M.F."/>
        </authorList>
    </citation>
    <scope>NUCLEOTIDE SEQUENCE [LARGE SCALE GENOMIC DNA]</scope>
    <source>
        <strain evidence="1 2">10N.239.312.F12</strain>
    </source>
</reference>
<protein>
    <submittedName>
        <fullName evidence="1">Uncharacterized protein</fullName>
    </submittedName>
</protein>
<dbReference type="RefSeq" id="WP_372123093.1">
    <property type="nucleotide sequence ID" value="NZ_JBFSSG010000010.1"/>
</dbReference>
<name>A0ABV4MUH0_9VIBR</name>
<evidence type="ECO:0000313" key="1">
    <source>
        <dbReference type="EMBL" id="MEZ8720776.1"/>
    </source>
</evidence>
<gene>
    <name evidence="1" type="ORF">AB6D66_06840</name>
</gene>
<sequence>MNEFSFESTLARSYTVSHEDFLNGEVDEASTPERICFYAIASERNINGRVFECFKSNSIQSPLLDCLFAYLSSKSVREQSLSSKNRLSRDLKTLFLAIENDIDRINDRGFIKSLFILLKKNGVAVGSFNSIVGLLNKALKSHELYGVEYSIEIKNALKELPRTVAEEAKPRDTLGQKLLGRHNSNQAEKQLWSGFNGFLREAWEISNELDSLIQSEYRHDMDLYNQIIEAYMGKNSFNSYPSELQRKLLITLSRCYIDRNERLLALHSSPEKLVYVEDNETPLRFYSYWFSKGKKCFKGHAKVLGKGSVTIPLSTGLLLPRHDAAFTDLELIVCRLILAKYQFSESMLSRLTPSCISVNLSSGKGGSVQIEENKNRGGSNPNTKRGHVYIFTRTKNKFEFDVFSQFYNKLSKYYTENNLSLDDTPISKASQTKSFGKSIYNVTKQFENAVTNFPACFSDETAHFIQTWVTAKKEFKAASQGKQKKNLHLGLTAISTTQKVMQFDYHLVDKEVSDTSIEANDGVTEQMDAEQRSHTLKTDINVYEARNHSPVMLEADHKVGQQVANRMVEEARLLRGKAKVVSLSEVKDMFDLSSESEKLTAMELSEFINKTGCDITEFLGVEHESSILFVKHPLVLAFLKAHVNHIDESLPALIEDQKSIGEMFSDKVIKTEALRVVLASIIEEFEGVLHRKADEILHENELPVFAPII</sequence>
<accession>A0ABV4MUH0</accession>
<organism evidence="1 2">
    <name type="scientific">Vibrio pomeroyi</name>
    <dbReference type="NCBI Taxonomy" id="198832"/>
    <lineage>
        <taxon>Bacteria</taxon>
        <taxon>Pseudomonadati</taxon>
        <taxon>Pseudomonadota</taxon>
        <taxon>Gammaproteobacteria</taxon>
        <taxon>Vibrionales</taxon>
        <taxon>Vibrionaceae</taxon>
        <taxon>Vibrio</taxon>
    </lineage>
</organism>
<comment type="caution">
    <text evidence="1">The sequence shown here is derived from an EMBL/GenBank/DDBJ whole genome shotgun (WGS) entry which is preliminary data.</text>
</comment>
<dbReference type="Proteomes" id="UP001570071">
    <property type="component" value="Unassembled WGS sequence"/>
</dbReference>
<keyword evidence="2" id="KW-1185">Reference proteome</keyword>
<evidence type="ECO:0000313" key="2">
    <source>
        <dbReference type="Proteomes" id="UP001570071"/>
    </source>
</evidence>